<name>A0A402D5C2_9BACT</name>
<evidence type="ECO:0000313" key="2">
    <source>
        <dbReference type="Proteomes" id="UP000287394"/>
    </source>
</evidence>
<dbReference type="AlphaFoldDB" id="A0A402D5C2"/>
<reference evidence="1 2" key="1">
    <citation type="journal article" date="2019" name="Int. J. Syst. Evol. Microbiol.">
        <title>Capsulimonas corticalis gen. nov., sp. nov., an aerobic capsulated bacterium, of a novel bacterial order, Capsulimonadales ord. nov., of the class Armatimonadia of the phylum Armatimonadetes.</title>
        <authorList>
            <person name="Li J."/>
            <person name="Kudo C."/>
            <person name="Tonouchi A."/>
        </authorList>
    </citation>
    <scope>NUCLEOTIDE SEQUENCE [LARGE SCALE GENOMIC DNA]</scope>
    <source>
        <strain evidence="1 2">AX-7</strain>
    </source>
</reference>
<gene>
    <name evidence="1" type="ORF">CCAX7_19070</name>
</gene>
<dbReference type="RefSeq" id="WP_119324676.1">
    <property type="nucleotide sequence ID" value="NZ_AP025739.1"/>
</dbReference>
<keyword evidence="2" id="KW-1185">Reference proteome</keyword>
<dbReference type="KEGG" id="ccot:CCAX7_19070"/>
<evidence type="ECO:0000313" key="1">
    <source>
        <dbReference type="EMBL" id="BDI29856.1"/>
    </source>
</evidence>
<proteinExistence type="predicted"/>
<dbReference type="EMBL" id="AP025739">
    <property type="protein sequence ID" value="BDI29856.1"/>
    <property type="molecule type" value="Genomic_DNA"/>
</dbReference>
<protein>
    <submittedName>
        <fullName evidence="1">Uncharacterized protein</fullName>
    </submittedName>
</protein>
<organism evidence="1 2">
    <name type="scientific">Capsulimonas corticalis</name>
    <dbReference type="NCBI Taxonomy" id="2219043"/>
    <lineage>
        <taxon>Bacteria</taxon>
        <taxon>Bacillati</taxon>
        <taxon>Armatimonadota</taxon>
        <taxon>Armatimonadia</taxon>
        <taxon>Capsulimonadales</taxon>
        <taxon>Capsulimonadaceae</taxon>
        <taxon>Capsulimonas</taxon>
    </lineage>
</organism>
<accession>A0A402D5C2</accession>
<dbReference type="Proteomes" id="UP000287394">
    <property type="component" value="Chromosome"/>
</dbReference>
<sequence>MYRMTVQSKAHALTLLAVLWTPFALFGVYDYVDCRRWLTFDVNSAPDYVVWTLYALFIAGAAHFFRKETAQPVLCIDQAEIQNIGRHIFIGAALANIPVFAVLQSSLACHIAIHILLIAISGVGYSFARKQKRRQSSKH</sequence>